<dbReference type="GeneID" id="9686760"/>
<dbReference type="OrthoDB" id="409136at2759"/>
<dbReference type="OMA" id="RTRSACC"/>
<dbReference type="GO" id="GO:0030178">
    <property type="term" value="P:negative regulation of Wnt signaling pathway"/>
    <property type="evidence" value="ECO:0007669"/>
    <property type="project" value="TreeGrafter"/>
</dbReference>
<dbReference type="EMBL" id="GG663743">
    <property type="protein sequence ID" value="EEH54701.1"/>
    <property type="molecule type" value="Genomic_DNA"/>
</dbReference>
<dbReference type="InterPro" id="IPR012336">
    <property type="entry name" value="Thioredoxin-like_fold"/>
</dbReference>
<accession>C1N022</accession>
<dbReference type="eggNOG" id="KOG2501">
    <property type="taxonomic scope" value="Eukaryota"/>
</dbReference>
<dbReference type="SUPFAM" id="SSF52833">
    <property type="entry name" value="Thioredoxin-like"/>
    <property type="match status" value="1"/>
</dbReference>
<dbReference type="Pfam" id="PF13905">
    <property type="entry name" value="Thioredoxin_8"/>
    <property type="match status" value="1"/>
</dbReference>
<evidence type="ECO:0000313" key="2">
    <source>
        <dbReference type="EMBL" id="EEH54701.1"/>
    </source>
</evidence>
<name>C1N022_MICPC</name>
<dbReference type="Gene3D" id="3.40.30.10">
    <property type="entry name" value="Glutaredoxin"/>
    <property type="match status" value="1"/>
</dbReference>
<dbReference type="PANTHER" id="PTHR46472">
    <property type="entry name" value="NUCLEOREDOXIN"/>
    <property type="match status" value="1"/>
</dbReference>
<evidence type="ECO:0000313" key="3">
    <source>
        <dbReference type="Proteomes" id="UP000001876"/>
    </source>
</evidence>
<dbReference type="GO" id="GO:0031397">
    <property type="term" value="P:negative regulation of protein ubiquitination"/>
    <property type="evidence" value="ECO:0007669"/>
    <property type="project" value="TreeGrafter"/>
</dbReference>
<dbReference type="RefSeq" id="XP_003061051.1">
    <property type="nucleotide sequence ID" value="XM_003061005.1"/>
</dbReference>
<dbReference type="GO" id="GO:0005634">
    <property type="term" value="C:nucleus"/>
    <property type="evidence" value="ECO:0007669"/>
    <property type="project" value="TreeGrafter"/>
</dbReference>
<dbReference type="GO" id="GO:0004791">
    <property type="term" value="F:thioredoxin-disulfide reductase (NADPH) activity"/>
    <property type="evidence" value="ECO:0007669"/>
    <property type="project" value="TreeGrafter"/>
</dbReference>
<dbReference type="PANTHER" id="PTHR46472:SF1">
    <property type="entry name" value="NUCLEOREDOXIN"/>
    <property type="match status" value="1"/>
</dbReference>
<organism evidence="3">
    <name type="scientific">Micromonas pusilla (strain CCMP1545)</name>
    <name type="common">Picoplanktonic green alga</name>
    <dbReference type="NCBI Taxonomy" id="564608"/>
    <lineage>
        <taxon>Eukaryota</taxon>
        <taxon>Viridiplantae</taxon>
        <taxon>Chlorophyta</taxon>
        <taxon>Mamiellophyceae</taxon>
        <taxon>Mamiellales</taxon>
        <taxon>Mamiellaceae</taxon>
        <taxon>Micromonas</taxon>
    </lineage>
</organism>
<proteinExistence type="predicted"/>
<protein>
    <submittedName>
        <fullName evidence="2">Predicted protein</fullName>
    </submittedName>
</protein>
<sequence>MVDPTHEYNHDTCPACAGHGQVATSDGFAACASCSGRGAWAPPASCCAAHDKGGNKGGCETGHGASDAKPKPRLRSHGALPAANMRELLTRVDLEDEDGNLLDAASAFEGKVVALYFSSATCPACASFTPKLARLATDHARDLVVVYVGGDRTEAQAEGPHTRGRGFLRVPWRSVHREVLLQSYRVFAIPQVVVYHPVRQKTVTTWGHTAISVNPGKCVSAWKRGETGYSLLEMLTPSSCSGAYDGVPSVVSSQSTGYAK</sequence>
<dbReference type="KEGG" id="mpp:MICPUCDRAFT_28445"/>
<dbReference type="Proteomes" id="UP000001876">
    <property type="component" value="Unassembled WGS sequence"/>
</dbReference>
<reference evidence="2 3" key="1">
    <citation type="journal article" date="2009" name="Science">
        <title>Green evolution and dynamic adaptations revealed by genomes of the marine picoeukaryotes Micromonas.</title>
        <authorList>
            <person name="Worden A.Z."/>
            <person name="Lee J.H."/>
            <person name="Mock T."/>
            <person name="Rouze P."/>
            <person name="Simmons M.P."/>
            <person name="Aerts A.L."/>
            <person name="Allen A.E."/>
            <person name="Cuvelier M.L."/>
            <person name="Derelle E."/>
            <person name="Everett M.V."/>
            <person name="Foulon E."/>
            <person name="Grimwood J."/>
            <person name="Gundlach H."/>
            <person name="Henrissat B."/>
            <person name="Napoli C."/>
            <person name="McDonald S.M."/>
            <person name="Parker M.S."/>
            <person name="Rombauts S."/>
            <person name="Salamov A."/>
            <person name="Von Dassow P."/>
            <person name="Badger J.H."/>
            <person name="Coutinho P.M."/>
            <person name="Demir E."/>
            <person name="Dubchak I."/>
            <person name="Gentemann C."/>
            <person name="Eikrem W."/>
            <person name="Gready J.E."/>
            <person name="John U."/>
            <person name="Lanier W."/>
            <person name="Lindquist E.A."/>
            <person name="Lucas S."/>
            <person name="Mayer K.F."/>
            <person name="Moreau H."/>
            <person name="Not F."/>
            <person name="Otillar R."/>
            <person name="Panaud O."/>
            <person name="Pangilinan J."/>
            <person name="Paulsen I."/>
            <person name="Piegu B."/>
            <person name="Poliakov A."/>
            <person name="Robbens S."/>
            <person name="Schmutz J."/>
            <person name="Toulza E."/>
            <person name="Wyss T."/>
            <person name="Zelensky A."/>
            <person name="Zhou K."/>
            <person name="Armbrust E.V."/>
            <person name="Bhattacharya D."/>
            <person name="Goodenough U.W."/>
            <person name="Van de Peer Y."/>
            <person name="Grigoriev I.V."/>
        </authorList>
    </citation>
    <scope>NUCLEOTIDE SEQUENCE [LARGE SCALE GENOMIC DNA]</scope>
    <source>
        <strain evidence="2 3">CCMP1545</strain>
    </source>
</reference>
<feature type="domain" description="Thioredoxin-like fold" evidence="1">
    <location>
        <begin position="110"/>
        <end position="195"/>
    </location>
</feature>
<gene>
    <name evidence="2" type="ORF">MICPUCDRAFT_28445</name>
</gene>
<keyword evidence="3" id="KW-1185">Reference proteome</keyword>
<evidence type="ECO:0000259" key="1">
    <source>
        <dbReference type="Pfam" id="PF13905"/>
    </source>
</evidence>
<dbReference type="InterPro" id="IPR036249">
    <property type="entry name" value="Thioredoxin-like_sf"/>
</dbReference>
<dbReference type="AlphaFoldDB" id="C1N022"/>